<dbReference type="GO" id="GO:0043709">
    <property type="term" value="P:cell adhesion involved in single-species biofilm formation"/>
    <property type="evidence" value="ECO:0007669"/>
    <property type="project" value="TreeGrafter"/>
</dbReference>
<dbReference type="Proteomes" id="UP000503096">
    <property type="component" value="Chromosome"/>
</dbReference>
<dbReference type="InterPro" id="IPR011123">
    <property type="entry name" value="Y_Y_Y"/>
</dbReference>
<dbReference type="InterPro" id="IPR011110">
    <property type="entry name" value="Reg_prop"/>
</dbReference>
<evidence type="ECO:0000256" key="2">
    <source>
        <dbReference type="ARBA" id="ARBA00034247"/>
    </source>
</evidence>
<proteinExistence type="predicted"/>
<dbReference type="SMART" id="SM00267">
    <property type="entry name" value="GGDEF"/>
    <property type="match status" value="1"/>
</dbReference>
<evidence type="ECO:0000259" key="5">
    <source>
        <dbReference type="PROSITE" id="PS50887"/>
    </source>
</evidence>
<dbReference type="PANTHER" id="PTHR45138:SF9">
    <property type="entry name" value="DIGUANYLATE CYCLASE DGCM-RELATED"/>
    <property type="match status" value="1"/>
</dbReference>
<dbReference type="InterPro" id="IPR043128">
    <property type="entry name" value="Rev_trsase/Diguanyl_cyclase"/>
</dbReference>
<dbReference type="Gene3D" id="2.130.10.10">
    <property type="entry name" value="YVTN repeat-like/Quinoprotein amine dehydrogenase"/>
    <property type="match status" value="2"/>
</dbReference>
<evidence type="ECO:0000256" key="1">
    <source>
        <dbReference type="ARBA" id="ARBA00012528"/>
    </source>
</evidence>
<evidence type="ECO:0000313" key="7">
    <source>
        <dbReference type="Proteomes" id="UP000503096"/>
    </source>
</evidence>
<evidence type="ECO:0000313" key="6">
    <source>
        <dbReference type="EMBL" id="QJR13577.1"/>
    </source>
</evidence>
<dbReference type="Gene3D" id="2.60.40.10">
    <property type="entry name" value="Immunoglobulins"/>
    <property type="match status" value="1"/>
</dbReference>
<dbReference type="Gene3D" id="3.30.70.270">
    <property type="match status" value="1"/>
</dbReference>
<feature type="signal peptide" evidence="4">
    <location>
        <begin position="1"/>
        <end position="20"/>
    </location>
</feature>
<dbReference type="InterPro" id="IPR015943">
    <property type="entry name" value="WD40/YVTN_repeat-like_dom_sf"/>
</dbReference>
<dbReference type="FunFam" id="3.30.70.270:FF:000001">
    <property type="entry name" value="Diguanylate cyclase domain protein"/>
    <property type="match status" value="1"/>
</dbReference>
<feature type="chain" id="PRO_5026945263" description="diguanylate cyclase" evidence="4">
    <location>
        <begin position="21"/>
        <end position="972"/>
    </location>
</feature>
<keyword evidence="4" id="KW-0732">Signal</keyword>
<sequence length="972" mass="105089">MIRLVIAALLLAAGSFSVVAHDVNPVDPAKLAITQYRIDAWATEQGLPMNTVQSVFQGRDGQLWIGTGGGLTRFDGIRFASFEASSQPDPTARPVFGFTEDPDGTLWIGHSRGASRYRDGRFERAWPDELLEGRRVWAFARAHDGVMWAATENGLVRWEKGEAKIFKEADGLPTRRLRALAFDKDGTLWIATTGGGLVSYAGGKFNALKPEHGFPHLEVRHVLADPAGGVWAATAGGGLVRVQDGKIRIYGVAEGLPTEQLTYLARDNDGSLWIGTWGAGVVRMTAGRFVAISTANGLAGDQIWSVHVDREGSVWIGTWHGGLNRISKRSFVVFGKPEGLSGDNTRSVIHARDGVTWVATAGGGVNRIEGGKVTAKFGVKEGLSTEEASALFEDRDGAIWIATYTGGIARLKNNKIENFGTAHGIPNVDVRVVYRDRSGILWVGTSSGLAQFDGKRFIAVPGLGAQDEGITTILEERSGTLWIGTAGAGLIRHRDGKFERFMRKDGLASNWIVALHEDANGTLWIGTNGEGITRYKNGQFKSIRLADGLWDGLAQAILEDSSGHFWITCNRGFYRVARADLDAFADGLTSKVLSTGYGPVDALRSTTFAGGLQNAGAIDASGRVWLPSLRGLVIVDPMRLPESGTPPAVSVSEITVNGVGAPPGGEIILPPGSAPLSIRYSSETLLNADRVRFRYKMDGMTRDWVEAGKSREASFPALPHGTYSFHVAGSIDGRRWQELEKPLAITVQPHFYQTAWFTVLAVLVAMATGAALFRLRVHQLRRHHAEMEELVAIKTEELRIANEHLSRLSFADALTGLPNRRRLDEVLDTEWRRAARQETSLAVVIADIDAFKAYNDALGHPRGDACLIEVADVIREATSRASDFAARYGGEEFVILIPSADHAVALAFAESLRRAIEAKGIAHPASTVAPVVTISLGVAARVPAPGSTWAPLVAEADAALYRAKQEGRNRVR</sequence>
<dbReference type="InterPro" id="IPR013783">
    <property type="entry name" value="Ig-like_fold"/>
</dbReference>
<feature type="transmembrane region" description="Helical" evidence="3">
    <location>
        <begin position="755"/>
        <end position="773"/>
    </location>
</feature>
<dbReference type="Pfam" id="PF00990">
    <property type="entry name" value="GGDEF"/>
    <property type="match status" value="1"/>
</dbReference>
<dbReference type="SUPFAM" id="SSF63829">
    <property type="entry name" value="Calcium-dependent phosphotriesterase"/>
    <property type="match status" value="2"/>
</dbReference>
<keyword evidence="7" id="KW-1185">Reference proteome</keyword>
<dbReference type="SUPFAM" id="SSF55073">
    <property type="entry name" value="Nucleotide cyclase"/>
    <property type="match status" value="1"/>
</dbReference>
<name>A0A6M4H6J9_9PROT</name>
<organism evidence="6 7">
    <name type="scientific">Usitatibacter palustris</name>
    <dbReference type="NCBI Taxonomy" id="2732487"/>
    <lineage>
        <taxon>Bacteria</taxon>
        <taxon>Pseudomonadati</taxon>
        <taxon>Pseudomonadota</taxon>
        <taxon>Betaproteobacteria</taxon>
        <taxon>Nitrosomonadales</taxon>
        <taxon>Usitatibacteraceae</taxon>
        <taxon>Usitatibacter</taxon>
    </lineage>
</organism>
<dbReference type="InterPro" id="IPR029787">
    <property type="entry name" value="Nucleotide_cyclase"/>
</dbReference>
<dbReference type="EC" id="2.7.7.65" evidence="1"/>
<dbReference type="Pfam" id="PF07494">
    <property type="entry name" value="Reg_prop"/>
    <property type="match status" value="7"/>
</dbReference>
<dbReference type="EMBL" id="CP053073">
    <property type="protein sequence ID" value="QJR13577.1"/>
    <property type="molecule type" value="Genomic_DNA"/>
</dbReference>
<dbReference type="InterPro" id="IPR050469">
    <property type="entry name" value="Diguanylate_Cyclase"/>
</dbReference>
<dbReference type="RefSeq" id="WP_171160281.1">
    <property type="nucleotide sequence ID" value="NZ_CP053073.1"/>
</dbReference>
<keyword evidence="3" id="KW-1133">Transmembrane helix</keyword>
<dbReference type="GO" id="GO:0005886">
    <property type="term" value="C:plasma membrane"/>
    <property type="evidence" value="ECO:0007669"/>
    <property type="project" value="TreeGrafter"/>
</dbReference>
<dbReference type="Pfam" id="PF07495">
    <property type="entry name" value="Y_Y_Y"/>
    <property type="match status" value="1"/>
</dbReference>
<dbReference type="GO" id="GO:0052621">
    <property type="term" value="F:diguanylate cyclase activity"/>
    <property type="evidence" value="ECO:0007669"/>
    <property type="project" value="UniProtKB-EC"/>
</dbReference>
<reference evidence="6 7" key="1">
    <citation type="submission" date="2020-04" db="EMBL/GenBank/DDBJ databases">
        <title>Usitatibacter rugosus gen. nov., sp. nov. and Usitatibacter palustris sp. nov., novel members of Usitatibacteraceae fam. nov. within the order Nitrosomonadales isolated from soil.</title>
        <authorList>
            <person name="Huber K.J."/>
            <person name="Neumann-Schaal M."/>
            <person name="Geppert A."/>
            <person name="Luckner M."/>
            <person name="Wanner G."/>
            <person name="Overmann J."/>
        </authorList>
    </citation>
    <scope>NUCLEOTIDE SEQUENCE [LARGE SCALE GENOMIC DNA]</scope>
    <source>
        <strain evidence="6 7">Swamp67</strain>
    </source>
</reference>
<dbReference type="PANTHER" id="PTHR45138">
    <property type="entry name" value="REGULATORY COMPONENTS OF SENSORY TRANSDUCTION SYSTEM"/>
    <property type="match status" value="1"/>
</dbReference>
<accession>A0A6M4H6J9</accession>
<dbReference type="PROSITE" id="PS50887">
    <property type="entry name" value="GGDEF"/>
    <property type="match status" value="1"/>
</dbReference>
<dbReference type="KEGG" id="upl:DSM104440_00361"/>
<dbReference type="NCBIfam" id="TIGR00254">
    <property type="entry name" value="GGDEF"/>
    <property type="match status" value="1"/>
</dbReference>
<dbReference type="InterPro" id="IPR000160">
    <property type="entry name" value="GGDEF_dom"/>
</dbReference>
<keyword evidence="3" id="KW-0472">Membrane</keyword>
<evidence type="ECO:0000256" key="3">
    <source>
        <dbReference type="SAM" id="Phobius"/>
    </source>
</evidence>
<keyword evidence="3" id="KW-0812">Transmembrane</keyword>
<evidence type="ECO:0000256" key="4">
    <source>
        <dbReference type="SAM" id="SignalP"/>
    </source>
</evidence>
<dbReference type="CDD" id="cd01949">
    <property type="entry name" value="GGDEF"/>
    <property type="match status" value="1"/>
</dbReference>
<protein>
    <recommendedName>
        <fullName evidence="1">diguanylate cyclase</fullName>
        <ecNumber evidence="1">2.7.7.65</ecNumber>
    </recommendedName>
</protein>
<feature type="domain" description="GGDEF" evidence="5">
    <location>
        <begin position="839"/>
        <end position="972"/>
    </location>
</feature>
<gene>
    <name evidence="6" type="ORF">DSM104440_00361</name>
</gene>
<dbReference type="InParanoid" id="A0A6M4H6J9"/>
<comment type="catalytic activity">
    <reaction evidence="2">
        <text>2 GTP = 3',3'-c-di-GMP + 2 diphosphate</text>
        <dbReference type="Rhea" id="RHEA:24898"/>
        <dbReference type="ChEBI" id="CHEBI:33019"/>
        <dbReference type="ChEBI" id="CHEBI:37565"/>
        <dbReference type="ChEBI" id="CHEBI:58805"/>
        <dbReference type="EC" id="2.7.7.65"/>
    </reaction>
</comment>
<dbReference type="AlphaFoldDB" id="A0A6M4H6J9"/>
<dbReference type="GO" id="GO:1902201">
    <property type="term" value="P:negative regulation of bacterial-type flagellum-dependent cell motility"/>
    <property type="evidence" value="ECO:0007669"/>
    <property type="project" value="TreeGrafter"/>
</dbReference>